<evidence type="ECO:0000256" key="11">
    <source>
        <dbReference type="ARBA" id="ARBA00023004"/>
    </source>
</evidence>
<comment type="caution">
    <text evidence="16">The sequence shown here is derived from an EMBL/GenBank/DDBJ whole genome shotgun (WGS) entry which is preliminary data.</text>
</comment>
<sequence>MNPKHFPSPEKYMPERFLDKSEAAKYVFMPFGTGPRTCPGGRFAMMQLKVGITQLIRNFEVTLNEKTRQPIKYDPFHFLLYPKGGVWINCKKIDL</sequence>
<dbReference type="GO" id="GO:0004497">
    <property type="term" value="F:monooxygenase activity"/>
    <property type="evidence" value="ECO:0007669"/>
    <property type="project" value="UniProtKB-KW"/>
</dbReference>
<evidence type="ECO:0000256" key="8">
    <source>
        <dbReference type="ARBA" id="ARBA00022824"/>
    </source>
</evidence>
<organism evidence="16 17">
    <name type="scientific">Exocentrus adspersus</name>
    <dbReference type="NCBI Taxonomy" id="1586481"/>
    <lineage>
        <taxon>Eukaryota</taxon>
        <taxon>Metazoa</taxon>
        <taxon>Ecdysozoa</taxon>
        <taxon>Arthropoda</taxon>
        <taxon>Hexapoda</taxon>
        <taxon>Insecta</taxon>
        <taxon>Pterygota</taxon>
        <taxon>Neoptera</taxon>
        <taxon>Endopterygota</taxon>
        <taxon>Coleoptera</taxon>
        <taxon>Polyphaga</taxon>
        <taxon>Cucujiformia</taxon>
        <taxon>Chrysomeloidea</taxon>
        <taxon>Cerambycidae</taxon>
        <taxon>Lamiinae</taxon>
        <taxon>Acanthocinini</taxon>
        <taxon>Exocentrus</taxon>
    </lineage>
</organism>
<dbReference type="GO" id="GO:0016705">
    <property type="term" value="F:oxidoreductase activity, acting on paired donors, with incorporation or reduction of molecular oxygen"/>
    <property type="evidence" value="ECO:0007669"/>
    <property type="project" value="InterPro"/>
</dbReference>
<dbReference type="GO" id="GO:0020037">
    <property type="term" value="F:heme binding"/>
    <property type="evidence" value="ECO:0007669"/>
    <property type="project" value="InterPro"/>
</dbReference>
<evidence type="ECO:0008006" key="18">
    <source>
        <dbReference type="Google" id="ProtNLM"/>
    </source>
</evidence>
<dbReference type="PANTHER" id="PTHR24292:SF84">
    <property type="entry name" value="CYTOCHROME P450 28A5-RELATED"/>
    <property type="match status" value="1"/>
</dbReference>
<keyword evidence="17" id="KW-1185">Reference proteome</keyword>
<dbReference type="Proteomes" id="UP001159042">
    <property type="component" value="Unassembled WGS sequence"/>
</dbReference>
<dbReference type="InterPro" id="IPR017972">
    <property type="entry name" value="Cyt_P450_CS"/>
</dbReference>
<keyword evidence="6 14" id="KW-0349">Heme</keyword>
<proteinExistence type="inferred from homology"/>
<dbReference type="GO" id="GO:0005789">
    <property type="term" value="C:endoplasmic reticulum membrane"/>
    <property type="evidence" value="ECO:0007669"/>
    <property type="project" value="UniProtKB-SubCell"/>
</dbReference>
<dbReference type="Pfam" id="PF00067">
    <property type="entry name" value="p450"/>
    <property type="match status" value="1"/>
</dbReference>
<dbReference type="GO" id="GO:0005506">
    <property type="term" value="F:iron ion binding"/>
    <property type="evidence" value="ECO:0007669"/>
    <property type="project" value="InterPro"/>
</dbReference>
<keyword evidence="12 15" id="KW-0503">Monooxygenase</keyword>
<evidence type="ECO:0000256" key="12">
    <source>
        <dbReference type="ARBA" id="ARBA00023033"/>
    </source>
</evidence>
<accession>A0AAV8W8Z9</accession>
<reference evidence="16 17" key="1">
    <citation type="journal article" date="2023" name="Insect Mol. Biol.">
        <title>Genome sequencing provides insights into the evolution of gene families encoding plant cell wall-degrading enzymes in longhorned beetles.</title>
        <authorList>
            <person name="Shin N.R."/>
            <person name="Okamura Y."/>
            <person name="Kirsch R."/>
            <person name="Pauchet Y."/>
        </authorList>
    </citation>
    <scope>NUCLEOTIDE SEQUENCE [LARGE SCALE GENOMIC DNA]</scope>
    <source>
        <strain evidence="16">EAD_L_NR</strain>
    </source>
</reference>
<keyword evidence="10 15" id="KW-0560">Oxidoreductase</keyword>
<protein>
    <recommendedName>
        <fullName evidence="18">Cytochrome P450</fullName>
    </recommendedName>
</protein>
<evidence type="ECO:0000256" key="2">
    <source>
        <dbReference type="ARBA" id="ARBA00003690"/>
    </source>
</evidence>
<comment type="function">
    <text evidence="2">May be involved in the metabolism of insect hormones and in the breakdown of synthetic insecticides.</text>
</comment>
<evidence type="ECO:0000256" key="5">
    <source>
        <dbReference type="ARBA" id="ARBA00010617"/>
    </source>
</evidence>
<evidence type="ECO:0000256" key="4">
    <source>
        <dbReference type="ARBA" id="ARBA00004406"/>
    </source>
</evidence>
<keyword evidence="8" id="KW-0256">Endoplasmic reticulum</keyword>
<evidence type="ECO:0000256" key="14">
    <source>
        <dbReference type="PIRSR" id="PIRSR602403-1"/>
    </source>
</evidence>
<dbReference type="AlphaFoldDB" id="A0AAV8W8Z9"/>
<keyword evidence="7 14" id="KW-0479">Metal-binding</keyword>
<dbReference type="PANTHER" id="PTHR24292">
    <property type="entry name" value="CYTOCHROME P450"/>
    <property type="match status" value="1"/>
</dbReference>
<evidence type="ECO:0000256" key="9">
    <source>
        <dbReference type="ARBA" id="ARBA00022848"/>
    </source>
</evidence>
<keyword evidence="9" id="KW-0492">Microsome</keyword>
<evidence type="ECO:0000313" key="16">
    <source>
        <dbReference type="EMBL" id="KAJ8922671.1"/>
    </source>
</evidence>
<evidence type="ECO:0000256" key="6">
    <source>
        <dbReference type="ARBA" id="ARBA00022617"/>
    </source>
</evidence>
<dbReference type="SUPFAM" id="SSF48264">
    <property type="entry name" value="Cytochrome P450"/>
    <property type="match status" value="1"/>
</dbReference>
<dbReference type="Gene3D" id="1.10.630.10">
    <property type="entry name" value="Cytochrome P450"/>
    <property type="match status" value="1"/>
</dbReference>
<dbReference type="InterPro" id="IPR002403">
    <property type="entry name" value="Cyt_P450_E_grp-IV"/>
</dbReference>
<dbReference type="PROSITE" id="PS00086">
    <property type="entry name" value="CYTOCHROME_P450"/>
    <property type="match status" value="1"/>
</dbReference>
<evidence type="ECO:0000256" key="1">
    <source>
        <dbReference type="ARBA" id="ARBA00001971"/>
    </source>
</evidence>
<dbReference type="PRINTS" id="PR00465">
    <property type="entry name" value="EP450IV"/>
</dbReference>
<feature type="binding site" description="axial binding residue" evidence="14">
    <location>
        <position position="38"/>
    </location>
    <ligand>
        <name>heme</name>
        <dbReference type="ChEBI" id="CHEBI:30413"/>
    </ligand>
    <ligandPart>
        <name>Fe</name>
        <dbReference type="ChEBI" id="CHEBI:18248"/>
    </ligandPart>
</feature>
<gene>
    <name evidence="16" type="ORF">NQ315_007703</name>
</gene>
<comment type="similarity">
    <text evidence="5 15">Belongs to the cytochrome P450 family.</text>
</comment>
<evidence type="ECO:0000256" key="7">
    <source>
        <dbReference type="ARBA" id="ARBA00022723"/>
    </source>
</evidence>
<evidence type="ECO:0000256" key="10">
    <source>
        <dbReference type="ARBA" id="ARBA00023002"/>
    </source>
</evidence>
<comment type="subcellular location">
    <subcellularLocation>
        <location evidence="4">Endoplasmic reticulum membrane</location>
        <topology evidence="4">Peripheral membrane protein</topology>
    </subcellularLocation>
    <subcellularLocation>
        <location evidence="3">Microsome membrane</location>
        <topology evidence="3">Peripheral membrane protein</topology>
    </subcellularLocation>
</comment>
<comment type="cofactor">
    <cofactor evidence="1 14">
        <name>heme</name>
        <dbReference type="ChEBI" id="CHEBI:30413"/>
    </cofactor>
</comment>
<dbReference type="InterPro" id="IPR050476">
    <property type="entry name" value="Insect_CytP450_Detox"/>
</dbReference>
<evidence type="ECO:0000256" key="13">
    <source>
        <dbReference type="ARBA" id="ARBA00023136"/>
    </source>
</evidence>
<dbReference type="InterPro" id="IPR036396">
    <property type="entry name" value="Cyt_P450_sf"/>
</dbReference>
<keyword evidence="13" id="KW-0472">Membrane</keyword>
<dbReference type="EMBL" id="JANEYG010000006">
    <property type="protein sequence ID" value="KAJ8922671.1"/>
    <property type="molecule type" value="Genomic_DNA"/>
</dbReference>
<dbReference type="InterPro" id="IPR001128">
    <property type="entry name" value="Cyt_P450"/>
</dbReference>
<name>A0AAV8W8Z9_9CUCU</name>
<evidence type="ECO:0000256" key="15">
    <source>
        <dbReference type="RuleBase" id="RU000461"/>
    </source>
</evidence>
<keyword evidence="11 14" id="KW-0408">Iron</keyword>
<evidence type="ECO:0000313" key="17">
    <source>
        <dbReference type="Proteomes" id="UP001159042"/>
    </source>
</evidence>
<evidence type="ECO:0000256" key="3">
    <source>
        <dbReference type="ARBA" id="ARBA00004174"/>
    </source>
</evidence>